<proteinExistence type="predicted"/>
<organism evidence="1 2">
    <name type="scientific">Priestia taiwanensis</name>
    <dbReference type="NCBI Taxonomy" id="1347902"/>
    <lineage>
        <taxon>Bacteria</taxon>
        <taxon>Bacillati</taxon>
        <taxon>Bacillota</taxon>
        <taxon>Bacilli</taxon>
        <taxon>Bacillales</taxon>
        <taxon>Bacillaceae</taxon>
        <taxon>Priestia</taxon>
    </lineage>
</organism>
<evidence type="ECO:0008006" key="3">
    <source>
        <dbReference type="Google" id="ProtNLM"/>
    </source>
</evidence>
<dbReference type="Proteomes" id="UP000605259">
    <property type="component" value="Unassembled WGS sequence"/>
</dbReference>
<reference evidence="1" key="1">
    <citation type="journal article" date="2014" name="Int. J. Syst. Evol. Microbiol.">
        <title>Complete genome sequence of Corynebacterium casei LMG S-19264T (=DSM 44701T), isolated from a smear-ripened cheese.</title>
        <authorList>
            <consortium name="US DOE Joint Genome Institute (JGI-PGF)"/>
            <person name="Walter F."/>
            <person name="Albersmeier A."/>
            <person name="Kalinowski J."/>
            <person name="Ruckert C."/>
        </authorList>
    </citation>
    <scope>NUCLEOTIDE SEQUENCE</scope>
    <source>
        <strain evidence="1">CGMCC 1.12698</strain>
    </source>
</reference>
<gene>
    <name evidence="1" type="ORF">GCM10007140_00770</name>
</gene>
<sequence length="44" mass="5141">MKIYLFEKSMTLVGKAWEIKLALKEYGKQHTTVQALLNTKKKET</sequence>
<reference evidence="1" key="2">
    <citation type="submission" date="2020-09" db="EMBL/GenBank/DDBJ databases">
        <authorList>
            <person name="Sun Q."/>
            <person name="Zhou Y."/>
        </authorList>
    </citation>
    <scope>NUCLEOTIDE SEQUENCE</scope>
    <source>
        <strain evidence="1">CGMCC 1.12698</strain>
    </source>
</reference>
<accession>A0A917AJR7</accession>
<evidence type="ECO:0000313" key="1">
    <source>
        <dbReference type="EMBL" id="GGE54265.1"/>
    </source>
</evidence>
<protein>
    <recommendedName>
        <fullName evidence="3">Z-ring formation inhibitor MciZ</fullName>
    </recommendedName>
</protein>
<dbReference type="AlphaFoldDB" id="A0A917AJR7"/>
<evidence type="ECO:0000313" key="2">
    <source>
        <dbReference type="Proteomes" id="UP000605259"/>
    </source>
</evidence>
<dbReference type="RefSeq" id="WP_188386487.1">
    <property type="nucleotide sequence ID" value="NZ_BMFK01000001.1"/>
</dbReference>
<dbReference type="InterPro" id="IPR025177">
    <property type="entry name" value="MciZ"/>
</dbReference>
<name>A0A917AJR7_9BACI</name>
<dbReference type="Pfam" id="PF13072">
    <property type="entry name" value="MciZ"/>
    <property type="match status" value="1"/>
</dbReference>
<keyword evidence="2" id="KW-1185">Reference proteome</keyword>
<comment type="caution">
    <text evidence="1">The sequence shown here is derived from an EMBL/GenBank/DDBJ whole genome shotgun (WGS) entry which is preliminary data.</text>
</comment>
<dbReference type="EMBL" id="BMFK01000001">
    <property type="protein sequence ID" value="GGE54265.1"/>
    <property type="molecule type" value="Genomic_DNA"/>
</dbReference>